<organism evidence="2 3">
    <name type="scientific">Embleya hyalina</name>
    <dbReference type="NCBI Taxonomy" id="516124"/>
    <lineage>
        <taxon>Bacteria</taxon>
        <taxon>Bacillati</taxon>
        <taxon>Actinomycetota</taxon>
        <taxon>Actinomycetes</taxon>
        <taxon>Kitasatosporales</taxon>
        <taxon>Streptomycetaceae</taxon>
        <taxon>Embleya</taxon>
    </lineage>
</organism>
<proteinExistence type="predicted"/>
<gene>
    <name evidence="2" type="ORF">EHYA_09392</name>
</gene>
<dbReference type="GO" id="GO:0016627">
    <property type="term" value="F:oxidoreductase activity, acting on the CH-CH group of donors"/>
    <property type="evidence" value="ECO:0007669"/>
    <property type="project" value="TreeGrafter"/>
</dbReference>
<dbReference type="Proteomes" id="UP000286931">
    <property type="component" value="Unassembled WGS sequence"/>
</dbReference>
<sequence>MGTMGVMTSWAEFEKAEPEFATTVRERFGMYKHHVLGTLRRDGSPRLTGLEADFRFEQMWLGMMPGSLKARDLLRDPRFSLFANPGEGAEMTHGDVRVSGRAIEETDEELKGRYVGETDAPTPFHLFRVELGEVSAVGLEGQEIVVRTWRPGAPVRALRRGNDPESAREQG</sequence>
<evidence type="ECO:0000313" key="2">
    <source>
        <dbReference type="EMBL" id="GCE01625.1"/>
    </source>
</evidence>
<name>A0A401Z469_9ACTN</name>
<keyword evidence="1" id="KW-0560">Oxidoreductase</keyword>
<comment type="caution">
    <text evidence="2">The sequence shown here is derived from an EMBL/GenBank/DDBJ whole genome shotgun (WGS) entry which is preliminary data.</text>
</comment>
<reference evidence="2 3" key="1">
    <citation type="submission" date="2018-12" db="EMBL/GenBank/DDBJ databases">
        <title>Draft genome sequence of Embleya hyalina NBRC 13850T.</title>
        <authorList>
            <person name="Komaki H."/>
            <person name="Hosoyama A."/>
            <person name="Kimura A."/>
            <person name="Ichikawa N."/>
            <person name="Tamura T."/>
        </authorList>
    </citation>
    <scope>NUCLEOTIDE SEQUENCE [LARGE SCALE GENOMIC DNA]</scope>
    <source>
        <strain evidence="2 3">NBRC 13850</strain>
    </source>
</reference>
<protein>
    <submittedName>
        <fullName evidence="2">Pyridoxamine 5'-phosphate oxidase</fullName>
    </submittedName>
</protein>
<dbReference type="EMBL" id="BIFH01000051">
    <property type="protein sequence ID" value="GCE01625.1"/>
    <property type="molecule type" value="Genomic_DNA"/>
</dbReference>
<dbReference type="GO" id="GO:0005829">
    <property type="term" value="C:cytosol"/>
    <property type="evidence" value="ECO:0007669"/>
    <property type="project" value="TreeGrafter"/>
</dbReference>
<dbReference type="InterPro" id="IPR052019">
    <property type="entry name" value="F420H2_bilvrd_red/Heme_oxyg"/>
</dbReference>
<dbReference type="AlphaFoldDB" id="A0A401Z469"/>
<dbReference type="Gene3D" id="2.30.110.10">
    <property type="entry name" value="Electron Transport, Fmn-binding Protein, Chain A"/>
    <property type="match status" value="1"/>
</dbReference>
<keyword evidence="3" id="KW-1185">Reference proteome</keyword>
<evidence type="ECO:0000313" key="3">
    <source>
        <dbReference type="Proteomes" id="UP000286931"/>
    </source>
</evidence>
<dbReference type="SUPFAM" id="SSF50475">
    <property type="entry name" value="FMN-binding split barrel"/>
    <property type="match status" value="1"/>
</dbReference>
<dbReference type="GO" id="GO:0070967">
    <property type="term" value="F:coenzyme F420 binding"/>
    <property type="evidence" value="ECO:0007669"/>
    <property type="project" value="TreeGrafter"/>
</dbReference>
<dbReference type="PANTHER" id="PTHR35176">
    <property type="entry name" value="HEME OXYGENASE HI_0854-RELATED"/>
    <property type="match status" value="1"/>
</dbReference>
<accession>A0A401Z469</accession>
<dbReference type="PANTHER" id="PTHR35176:SF6">
    <property type="entry name" value="HEME OXYGENASE HI_0854-RELATED"/>
    <property type="match status" value="1"/>
</dbReference>
<dbReference type="InterPro" id="IPR012349">
    <property type="entry name" value="Split_barrel_FMN-bd"/>
</dbReference>
<evidence type="ECO:0000256" key="1">
    <source>
        <dbReference type="ARBA" id="ARBA00023002"/>
    </source>
</evidence>